<keyword evidence="1" id="KW-0812">Transmembrane</keyword>
<proteinExistence type="predicted"/>
<dbReference type="Proteomes" id="UP000822688">
    <property type="component" value="Chromosome 12"/>
</dbReference>
<reference evidence="2" key="1">
    <citation type="submission" date="2020-06" db="EMBL/GenBank/DDBJ databases">
        <title>WGS assembly of Ceratodon purpureus strain R40.</title>
        <authorList>
            <person name="Carey S.B."/>
            <person name="Jenkins J."/>
            <person name="Shu S."/>
            <person name="Lovell J.T."/>
            <person name="Sreedasyam A."/>
            <person name="Maumus F."/>
            <person name="Tiley G.P."/>
            <person name="Fernandez-Pozo N."/>
            <person name="Barry K."/>
            <person name="Chen C."/>
            <person name="Wang M."/>
            <person name="Lipzen A."/>
            <person name="Daum C."/>
            <person name="Saski C.A."/>
            <person name="Payton A.C."/>
            <person name="Mcbreen J.C."/>
            <person name="Conrad R.E."/>
            <person name="Kollar L.M."/>
            <person name="Olsson S."/>
            <person name="Huttunen S."/>
            <person name="Landis J.B."/>
            <person name="Wickett N.J."/>
            <person name="Johnson M.G."/>
            <person name="Rensing S.A."/>
            <person name="Grimwood J."/>
            <person name="Schmutz J."/>
            <person name="Mcdaniel S.F."/>
        </authorList>
    </citation>
    <scope>NUCLEOTIDE SEQUENCE</scope>
    <source>
        <strain evidence="2">R40</strain>
    </source>
</reference>
<evidence type="ECO:0000256" key="1">
    <source>
        <dbReference type="SAM" id="Phobius"/>
    </source>
</evidence>
<sequence length="285" mass="31948">MQERGQPVMSIRLIISVLIGLFVISFGGLLLQYGGVFVQTYTEEEVAGNLIFDGVVLSMKDERFEHTRNVLTFLGIKVVQKVPPSFQSKEVDKGLELYVGSRGFHTSAFLKVWSNRMAFIDALEEFVQDSSCNAETWRFFFEDDIAIHPNITSARARVLLAKGVKLADKDGFMYLGICGPNCTEARLIDNGVQAARCAGTCAHAFGFQRWKAAEFLTEMSGLTLKGVEGPVILGFYFDRYMYEYANQVQKIWVVGSNLKSPVQSVVDHFGLLFQDRAMYPTTITK</sequence>
<evidence type="ECO:0000313" key="3">
    <source>
        <dbReference type="Proteomes" id="UP000822688"/>
    </source>
</evidence>
<comment type="caution">
    <text evidence="2">The sequence shown here is derived from an EMBL/GenBank/DDBJ whole genome shotgun (WGS) entry which is preliminary data.</text>
</comment>
<keyword evidence="1" id="KW-0472">Membrane</keyword>
<accession>A0A8T0G9W2</accession>
<gene>
    <name evidence="2" type="ORF">KC19_12G107900</name>
</gene>
<keyword evidence="3" id="KW-1185">Reference proteome</keyword>
<keyword evidence="1" id="KW-1133">Transmembrane helix</keyword>
<evidence type="ECO:0000313" key="2">
    <source>
        <dbReference type="EMBL" id="KAG0554648.1"/>
    </source>
</evidence>
<dbReference type="AlphaFoldDB" id="A0A8T0G9W2"/>
<dbReference type="EMBL" id="CM026433">
    <property type="protein sequence ID" value="KAG0554648.1"/>
    <property type="molecule type" value="Genomic_DNA"/>
</dbReference>
<feature type="transmembrane region" description="Helical" evidence="1">
    <location>
        <begin position="12"/>
        <end position="33"/>
    </location>
</feature>
<dbReference type="OrthoDB" id="9988031at2759"/>
<protein>
    <submittedName>
        <fullName evidence="2">Uncharacterized protein</fullName>
    </submittedName>
</protein>
<organism evidence="2 3">
    <name type="scientific">Ceratodon purpureus</name>
    <name type="common">Fire moss</name>
    <name type="synonym">Dicranum purpureum</name>
    <dbReference type="NCBI Taxonomy" id="3225"/>
    <lineage>
        <taxon>Eukaryota</taxon>
        <taxon>Viridiplantae</taxon>
        <taxon>Streptophyta</taxon>
        <taxon>Embryophyta</taxon>
        <taxon>Bryophyta</taxon>
        <taxon>Bryophytina</taxon>
        <taxon>Bryopsida</taxon>
        <taxon>Dicranidae</taxon>
        <taxon>Pseudoditrichales</taxon>
        <taxon>Ditrichaceae</taxon>
        <taxon>Ceratodon</taxon>
    </lineage>
</organism>
<name>A0A8T0G9W2_CERPU</name>